<gene>
    <name evidence="2" type="ORF">ACFPQB_04555</name>
</gene>
<keyword evidence="1" id="KW-0732">Signal</keyword>
<dbReference type="PRINTS" id="PR00733">
    <property type="entry name" value="GLHYDRLASE6"/>
</dbReference>
<dbReference type="EC" id="3.2.1.-" evidence="1"/>
<keyword evidence="1 2" id="KW-0378">Hydrolase</keyword>
<dbReference type="SUPFAM" id="SSF51989">
    <property type="entry name" value="Glycosyl hydrolases family 6, cellulases"/>
    <property type="match status" value="1"/>
</dbReference>
<organism evidence="2 3">
    <name type="scientific">Nocardioides vastitatis</name>
    <dbReference type="NCBI Taxonomy" id="2568655"/>
    <lineage>
        <taxon>Bacteria</taxon>
        <taxon>Bacillati</taxon>
        <taxon>Actinomycetota</taxon>
        <taxon>Actinomycetes</taxon>
        <taxon>Propionibacteriales</taxon>
        <taxon>Nocardioidaceae</taxon>
        <taxon>Nocardioides</taxon>
    </lineage>
</organism>
<dbReference type="Proteomes" id="UP001596072">
    <property type="component" value="Unassembled WGS sequence"/>
</dbReference>
<name>A0ABW0ZF36_9ACTN</name>
<reference evidence="3" key="1">
    <citation type="journal article" date="2019" name="Int. J. Syst. Evol. Microbiol.">
        <title>The Global Catalogue of Microorganisms (GCM) 10K type strain sequencing project: providing services to taxonomists for standard genome sequencing and annotation.</title>
        <authorList>
            <consortium name="The Broad Institute Genomics Platform"/>
            <consortium name="The Broad Institute Genome Sequencing Center for Infectious Disease"/>
            <person name="Wu L."/>
            <person name="Ma J."/>
        </authorList>
    </citation>
    <scope>NUCLEOTIDE SEQUENCE [LARGE SCALE GENOMIC DNA]</scope>
    <source>
        <strain evidence="3">YIM 94188</strain>
    </source>
</reference>
<evidence type="ECO:0000313" key="2">
    <source>
        <dbReference type="EMBL" id="MFC5728176.1"/>
    </source>
</evidence>
<protein>
    <recommendedName>
        <fullName evidence="1">Glucanase</fullName>
        <ecNumber evidence="1">3.2.1.-</ecNumber>
    </recommendedName>
</protein>
<dbReference type="Pfam" id="PF01341">
    <property type="entry name" value="Glyco_hydro_6"/>
    <property type="match status" value="1"/>
</dbReference>
<comment type="caution">
    <text evidence="2">The sequence shown here is derived from an EMBL/GenBank/DDBJ whole genome shotgun (WGS) entry which is preliminary data.</text>
</comment>
<keyword evidence="1" id="KW-0326">Glycosidase</keyword>
<dbReference type="GO" id="GO:0016787">
    <property type="term" value="F:hydrolase activity"/>
    <property type="evidence" value="ECO:0007669"/>
    <property type="project" value="UniProtKB-KW"/>
</dbReference>
<dbReference type="InterPro" id="IPR016288">
    <property type="entry name" value="Beta_cellobiohydrolase"/>
</dbReference>
<evidence type="ECO:0000256" key="1">
    <source>
        <dbReference type="RuleBase" id="RU361186"/>
    </source>
</evidence>
<keyword evidence="1" id="KW-0136">Cellulose degradation</keyword>
<feature type="chain" id="PRO_5044956972" description="Glucanase" evidence="1">
    <location>
        <begin position="31"/>
        <end position="397"/>
    </location>
</feature>
<evidence type="ECO:0000313" key="3">
    <source>
        <dbReference type="Proteomes" id="UP001596072"/>
    </source>
</evidence>
<dbReference type="RefSeq" id="WP_136435628.1">
    <property type="nucleotide sequence ID" value="NZ_JBHSNS010000001.1"/>
</dbReference>
<dbReference type="EMBL" id="JBHSNS010000001">
    <property type="protein sequence ID" value="MFC5728176.1"/>
    <property type="molecule type" value="Genomic_DNA"/>
</dbReference>
<accession>A0ABW0ZF36</accession>
<feature type="signal peptide" evidence="1">
    <location>
        <begin position="1"/>
        <end position="30"/>
    </location>
</feature>
<comment type="similarity">
    <text evidence="1">Belongs to the glycosyl hydrolase family 6.</text>
</comment>
<dbReference type="Gene3D" id="3.20.20.40">
    <property type="entry name" value="1, 4-beta cellobiohydrolase"/>
    <property type="match status" value="1"/>
</dbReference>
<keyword evidence="1" id="KW-0119">Carbohydrate metabolism</keyword>
<keyword evidence="1" id="KW-0624">Polysaccharide degradation</keyword>
<dbReference type="PANTHER" id="PTHR34876">
    <property type="match status" value="1"/>
</dbReference>
<keyword evidence="3" id="KW-1185">Reference proteome</keyword>
<proteinExistence type="inferred from homology"/>
<dbReference type="PANTHER" id="PTHR34876:SF4">
    <property type="entry name" value="1,4-BETA-D-GLUCAN CELLOBIOHYDROLASE C-RELATED"/>
    <property type="match status" value="1"/>
</dbReference>
<dbReference type="InterPro" id="IPR036434">
    <property type="entry name" value="Beta_cellobiohydrolase_sf"/>
</dbReference>
<sequence>MNTMRRLLATSVAVAVPLLLAVSLVGPSEAALSANPSNPLAKPGPWNHSTIATRANPEFTNYRDEPDPARKAALAKIAKSPKARWFANCRSCNVDSVRKNVAAYVVDAQRSNPDALVQLAIFGLWPDGEVVDGKRPAMSWSMERYQRWIRQIAAGIGTARVAIILEPDLAISANHANGGRELRDPTPGVRMRMTAWAARYLSQTLRREAIYIDAGSADWLYVDEAVRLLRASGVQYVRGFALGATHYDSVASNVAFAAKVSAALSRGGIRGKRAVIDTADNGTPFTWKQWDARWGAKYRATRNEYYQFDNTPTCGSRTERVCQSLGHRPTWNPVGPESAKLGLGPDAPGLRQQAARVVDGYLWFGRGWRWMQQGGLDSRTEFRSVRMANSTRFTQAR</sequence>